<comment type="caution">
    <text evidence="1">The sequence shown here is derived from an EMBL/GenBank/DDBJ whole genome shotgun (WGS) entry which is preliminary data.</text>
</comment>
<accession>U2KGF4</accession>
<organism evidence="1 2">
    <name type="scientific">Ruminococcus callidus ATCC 27760</name>
    <dbReference type="NCBI Taxonomy" id="411473"/>
    <lineage>
        <taxon>Bacteria</taxon>
        <taxon>Bacillati</taxon>
        <taxon>Bacillota</taxon>
        <taxon>Clostridia</taxon>
        <taxon>Eubacteriales</taxon>
        <taxon>Oscillospiraceae</taxon>
        <taxon>Ruminococcus</taxon>
    </lineage>
</organism>
<dbReference type="HOGENOM" id="CLU_3257398_0_0_9"/>
<proteinExistence type="predicted"/>
<dbReference type="AlphaFoldDB" id="U2KGF4"/>
<evidence type="ECO:0000313" key="1">
    <source>
        <dbReference type="EMBL" id="ERJ91180.1"/>
    </source>
</evidence>
<sequence length="42" mass="4709">MIANSFQVFRGRSGIIYKIDKKWQKCGGSSIKKLTGEIGQSF</sequence>
<reference evidence="1 2" key="1">
    <citation type="submission" date="2013-07" db="EMBL/GenBank/DDBJ databases">
        <authorList>
            <person name="Weinstock G."/>
            <person name="Sodergren E."/>
            <person name="Wylie T."/>
            <person name="Fulton L."/>
            <person name="Fulton R."/>
            <person name="Fronick C."/>
            <person name="O'Laughlin M."/>
            <person name="Godfrey J."/>
            <person name="Miner T."/>
            <person name="Herter B."/>
            <person name="Appelbaum E."/>
            <person name="Cordes M."/>
            <person name="Lek S."/>
            <person name="Wollam A."/>
            <person name="Pepin K.H."/>
            <person name="Palsikar V.B."/>
            <person name="Mitreva M."/>
            <person name="Wilson R.K."/>
        </authorList>
    </citation>
    <scope>NUCLEOTIDE SEQUENCE [LARGE SCALE GENOMIC DNA]</scope>
    <source>
        <strain evidence="1 2">ATCC 27760</strain>
    </source>
</reference>
<name>U2KGF4_9FIRM</name>
<keyword evidence="2" id="KW-1185">Reference proteome</keyword>
<dbReference type="EMBL" id="AWVF01000326">
    <property type="protein sequence ID" value="ERJ91180.1"/>
    <property type="molecule type" value="Genomic_DNA"/>
</dbReference>
<dbReference type="PATRIC" id="fig|411473.3.peg.2231"/>
<evidence type="ECO:0000313" key="2">
    <source>
        <dbReference type="Proteomes" id="UP000016662"/>
    </source>
</evidence>
<dbReference type="Proteomes" id="UP000016662">
    <property type="component" value="Unassembled WGS sequence"/>
</dbReference>
<gene>
    <name evidence="1" type="ORF">RUMCAL_02663</name>
</gene>
<protein>
    <submittedName>
        <fullName evidence="1">Uncharacterized protein</fullName>
    </submittedName>
</protein>